<dbReference type="OrthoDB" id="4369067at2759"/>
<accession>A0A1V6TGF1</accession>
<dbReference type="Pfam" id="PF00646">
    <property type="entry name" value="F-box"/>
    <property type="match status" value="1"/>
</dbReference>
<dbReference type="STRING" id="303698.A0A1V6TGF1"/>
<gene>
    <name evidence="2" type="ORF">PENSTE_c006G08987</name>
</gene>
<reference evidence="3" key="1">
    <citation type="journal article" date="2017" name="Nat. Microbiol.">
        <title>Global analysis of biosynthetic gene clusters reveals vast potential of secondary metabolite production in Penicillium species.</title>
        <authorList>
            <person name="Nielsen J.C."/>
            <person name="Grijseels S."/>
            <person name="Prigent S."/>
            <person name="Ji B."/>
            <person name="Dainat J."/>
            <person name="Nielsen K.F."/>
            <person name="Frisvad J.C."/>
            <person name="Workman M."/>
            <person name="Nielsen J."/>
        </authorList>
    </citation>
    <scope>NUCLEOTIDE SEQUENCE [LARGE SCALE GENOMIC DNA]</scope>
    <source>
        <strain evidence="3">IBT 24891</strain>
    </source>
</reference>
<sequence length="761" mass="85874">MPPYIRKCVICGYGIQNDETISGKWLKEFRAVYSTPDDGYYISGVGSFDDHLNRRGMEAPVDPVRRYDDEDYDSQVKYTHYATAISNWVHSFVLHSICWDLLGEASKPNDVPIRRFIEICSSLPESCDLAMDWGHSYGNILGGCCISGAPWVYRKIRKRSSDAVLLQYATANPYDVPEVFDLLTATSNIPKHAEASQIELLSHDVFGTLPWELLEMIAEYLPTRDALALRLSSRSFVPLFHSQLFWARRFKRGTERGFLFEIRNTSQARDWLHLYCLTSHSQSPPGLKNRRRIWSLIEYLVQLLNLRHCEESTHIAPPSVSKWHETTTIVATADIQGPFTDYSESGNGLYSRETVRPVGFLLDGCLAFRHQHISIPQDLTAIDVSFAGISSFGYISGLTFKSMTLGPTQLGFFSPNSRVLVQVQELRGFVLAISPLGIRAIRIIQGDVTRSAWIGFPKDTPVTECLSEFDTTAPLKASVDGYKIVALTVNKSKERRKMEALSQFSIPLRTTALWYPSVPPRELCLNEINFKTTPSSRNRYFPLCWTTFGGPKGIDLQYLTSVSFTHKPSDILFGYTQDGSVDLVQFGSHIIPHGVLAESEKKIETDSEVEIIELSNYNLAPVDYHEFEVVQKCIDGPGGEYIQEVQIIMSNAGVFDLELITNKGTRIGTPDPMLNKVTYISKLRPDWFGLRRTKSLVYYPGTTITGFYGAIDSRNDNLKSFGVISEYVGLPKPQGQRDIHTQVAEQEDRDGKYFLVRLGKD</sequence>
<protein>
    <recommendedName>
        <fullName evidence="1">F-box domain-containing protein</fullName>
    </recommendedName>
</protein>
<comment type="caution">
    <text evidence="2">The sequence shown here is derived from an EMBL/GenBank/DDBJ whole genome shotgun (WGS) entry which is preliminary data.</text>
</comment>
<dbReference type="SUPFAM" id="SSF81383">
    <property type="entry name" value="F-box domain"/>
    <property type="match status" value="1"/>
</dbReference>
<dbReference type="InterPro" id="IPR056021">
    <property type="entry name" value="DUF7600"/>
</dbReference>
<name>A0A1V6TGF1_9EURO</name>
<evidence type="ECO:0000313" key="3">
    <source>
        <dbReference type="Proteomes" id="UP000191285"/>
    </source>
</evidence>
<keyword evidence="3" id="KW-1185">Reference proteome</keyword>
<proteinExistence type="predicted"/>
<dbReference type="Pfam" id="PF24539">
    <property type="entry name" value="DUF7600"/>
    <property type="match status" value="1"/>
</dbReference>
<dbReference type="AlphaFoldDB" id="A0A1V6TGF1"/>
<dbReference type="PROSITE" id="PS50181">
    <property type="entry name" value="FBOX"/>
    <property type="match status" value="1"/>
</dbReference>
<dbReference type="InterPro" id="IPR036047">
    <property type="entry name" value="F-box-like_dom_sf"/>
</dbReference>
<dbReference type="SMART" id="SM00256">
    <property type="entry name" value="FBOX"/>
    <property type="match status" value="1"/>
</dbReference>
<evidence type="ECO:0000259" key="1">
    <source>
        <dbReference type="PROSITE" id="PS50181"/>
    </source>
</evidence>
<evidence type="ECO:0000313" key="2">
    <source>
        <dbReference type="EMBL" id="OQE25432.1"/>
    </source>
</evidence>
<dbReference type="Gene3D" id="1.20.1280.50">
    <property type="match status" value="1"/>
</dbReference>
<dbReference type="InterPro" id="IPR001810">
    <property type="entry name" value="F-box_dom"/>
</dbReference>
<dbReference type="Proteomes" id="UP000191285">
    <property type="component" value="Unassembled WGS sequence"/>
</dbReference>
<dbReference type="EMBL" id="MLKD01000006">
    <property type="protein sequence ID" value="OQE25432.1"/>
    <property type="molecule type" value="Genomic_DNA"/>
</dbReference>
<organism evidence="2 3">
    <name type="scientific">Penicillium steckii</name>
    <dbReference type="NCBI Taxonomy" id="303698"/>
    <lineage>
        <taxon>Eukaryota</taxon>
        <taxon>Fungi</taxon>
        <taxon>Dikarya</taxon>
        <taxon>Ascomycota</taxon>
        <taxon>Pezizomycotina</taxon>
        <taxon>Eurotiomycetes</taxon>
        <taxon>Eurotiomycetidae</taxon>
        <taxon>Eurotiales</taxon>
        <taxon>Aspergillaceae</taxon>
        <taxon>Penicillium</taxon>
    </lineage>
</organism>
<feature type="domain" description="F-box" evidence="1">
    <location>
        <begin position="203"/>
        <end position="249"/>
    </location>
</feature>